<sequence length="193" mass="20690">MKTIRTWAMAAVAGVMAMPLGTMAQEGAPALGGPAVSGVCLLSREAVLANTQAGKSASEKLQQLTRDAQAEISREQSQLDPELERLGLRKPGLQESQLNEQQRAGLQKLQVLQEKAAERGREIEEARLKAMQRISEEAQPVIAEVYAKHKCGLLLNRNSVLGGNLSNDLTAEVVKALDAKISALPITIETAAK</sequence>
<dbReference type="PANTHER" id="PTHR35089">
    <property type="entry name" value="CHAPERONE PROTEIN SKP"/>
    <property type="match status" value="1"/>
</dbReference>
<evidence type="ECO:0000313" key="5">
    <source>
        <dbReference type="Proteomes" id="UP000307956"/>
    </source>
</evidence>
<dbReference type="Pfam" id="PF03938">
    <property type="entry name" value="OmpH"/>
    <property type="match status" value="1"/>
</dbReference>
<dbReference type="GO" id="GO:0051082">
    <property type="term" value="F:unfolded protein binding"/>
    <property type="evidence" value="ECO:0007669"/>
    <property type="project" value="InterPro"/>
</dbReference>
<feature type="signal peptide" evidence="3">
    <location>
        <begin position="1"/>
        <end position="24"/>
    </location>
</feature>
<evidence type="ECO:0000313" key="4">
    <source>
        <dbReference type="EMBL" id="THF58676.1"/>
    </source>
</evidence>
<comment type="similarity">
    <text evidence="1">Belongs to the Skp family.</text>
</comment>
<dbReference type="PANTHER" id="PTHR35089:SF1">
    <property type="entry name" value="CHAPERONE PROTEIN SKP"/>
    <property type="match status" value="1"/>
</dbReference>
<dbReference type="SUPFAM" id="SSF111384">
    <property type="entry name" value="OmpH-like"/>
    <property type="match status" value="1"/>
</dbReference>
<evidence type="ECO:0000256" key="2">
    <source>
        <dbReference type="ARBA" id="ARBA00022729"/>
    </source>
</evidence>
<dbReference type="InterPro" id="IPR024930">
    <property type="entry name" value="Skp_dom_sf"/>
</dbReference>
<proteinExistence type="inferred from homology"/>
<dbReference type="InterPro" id="IPR005632">
    <property type="entry name" value="Chaperone_Skp"/>
</dbReference>
<feature type="chain" id="PRO_5020747703" evidence="3">
    <location>
        <begin position="25"/>
        <end position="193"/>
    </location>
</feature>
<dbReference type="AlphaFoldDB" id="A0A4S4AIK2"/>
<dbReference type="GO" id="GO:0005829">
    <property type="term" value="C:cytosol"/>
    <property type="evidence" value="ECO:0007669"/>
    <property type="project" value="TreeGrafter"/>
</dbReference>
<dbReference type="Proteomes" id="UP000307956">
    <property type="component" value="Unassembled WGS sequence"/>
</dbReference>
<gene>
    <name evidence="4" type="ORF">E6O51_16945</name>
</gene>
<dbReference type="SMART" id="SM00935">
    <property type="entry name" value="OmpH"/>
    <property type="match status" value="1"/>
</dbReference>
<accession>A0A4S4AIK2</accession>
<dbReference type="OrthoDB" id="7573043at2"/>
<dbReference type="RefSeq" id="WP_136386190.1">
    <property type="nucleotide sequence ID" value="NZ_SSOD01000015.1"/>
</dbReference>
<comment type="caution">
    <text evidence="4">The sequence shown here is derived from an EMBL/GenBank/DDBJ whole genome shotgun (WGS) entry which is preliminary data.</text>
</comment>
<evidence type="ECO:0000256" key="1">
    <source>
        <dbReference type="ARBA" id="ARBA00009091"/>
    </source>
</evidence>
<dbReference type="GO" id="GO:0050821">
    <property type="term" value="P:protein stabilization"/>
    <property type="evidence" value="ECO:0007669"/>
    <property type="project" value="TreeGrafter"/>
</dbReference>
<name>A0A4S4AIK2_9RHOO</name>
<evidence type="ECO:0000256" key="3">
    <source>
        <dbReference type="SAM" id="SignalP"/>
    </source>
</evidence>
<dbReference type="Gene3D" id="3.30.910.20">
    <property type="entry name" value="Skp domain"/>
    <property type="match status" value="1"/>
</dbReference>
<keyword evidence="5" id="KW-1185">Reference proteome</keyword>
<keyword evidence="2 3" id="KW-0732">Signal</keyword>
<organism evidence="4 5">
    <name type="scientific">Pseudothauera rhizosphaerae</name>
    <dbReference type="NCBI Taxonomy" id="2565932"/>
    <lineage>
        <taxon>Bacteria</taxon>
        <taxon>Pseudomonadati</taxon>
        <taxon>Pseudomonadota</taxon>
        <taxon>Betaproteobacteria</taxon>
        <taxon>Rhodocyclales</taxon>
        <taxon>Zoogloeaceae</taxon>
        <taxon>Pseudothauera</taxon>
    </lineage>
</organism>
<protein>
    <submittedName>
        <fullName evidence="4">OmpH family outer membrane protein</fullName>
    </submittedName>
</protein>
<reference evidence="4 5" key="1">
    <citation type="submission" date="2019-04" db="EMBL/GenBank/DDBJ databases">
        <title>Azoarcus rhizosphaerae sp. nov. isolated from rhizosphere of Ficus religiosa.</title>
        <authorList>
            <person name="Lin S.-Y."/>
            <person name="Hameed A."/>
            <person name="Hsu Y.-H."/>
            <person name="Young C.-C."/>
        </authorList>
    </citation>
    <scope>NUCLEOTIDE SEQUENCE [LARGE SCALE GENOMIC DNA]</scope>
    <source>
        <strain evidence="4 5">CC-YHH848</strain>
    </source>
</reference>
<dbReference type="EMBL" id="SSOD01000015">
    <property type="protein sequence ID" value="THF58676.1"/>
    <property type="molecule type" value="Genomic_DNA"/>
</dbReference>